<dbReference type="EMBL" id="PYLZ01000008">
    <property type="protein sequence ID" value="PSW23459.1"/>
    <property type="molecule type" value="Genomic_DNA"/>
</dbReference>
<dbReference type="GO" id="GO:0016747">
    <property type="term" value="F:acyltransferase activity, transferring groups other than amino-acyl groups"/>
    <property type="evidence" value="ECO:0007669"/>
    <property type="project" value="InterPro"/>
</dbReference>
<accession>A0A0J8VCD7</accession>
<dbReference type="InterPro" id="IPR016181">
    <property type="entry name" value="Acyl_CoA_acyltransferase"/>
</dbReference>
<dbReference type="Pfam" id="PF00583">
    <property type="entry name" value="Acetyltransf_1"/>
    <property type="match status" value="1"/>
</dbReference>
<evidence type="ECO:0000313" key="3">
    <source>
        <dbReference type="Proteomes" id="UP000240481"/>
    </source>
</evidence>
<keyword evidence="2" id="KW-0808">Transferase</keyword>
<gene>
    <name evidence="2" type="ORF">C9I94_15140</name>
</gene>
<comment type="caution">
    <text evidence="2">The sequence shown here is derived from an EMBL/GenBank/DDBJ whole genome shotgun (WGS) entry which is preliminary data.</text>
</comment>
<sequence>MEFSLQAASEHDIAFLLKLREATMKQYLEDVGEPTTTEAYLERVMYKFEDAKVIKVHGESAGLFKVSYIPENNQWYVVQIQLHPGYQNHRIGRQLLTELISVATEQGASVGLSVLKTNPAKRLYTRLGFEPVGETKTEFKMEYNA</sequence>
<dbReference type="AlphaFoldDB" id="A0A0J8VCD7"/>
<protein>
    <submittedName>
        <fullName evidence="2">N-acetyltransferase</fullName>
    </submittedName>
</protein>
<dbReference type="CDD" id="cd04301">
    <property type="entry name" value="NAT_SF"/>
    <property type="match status" value="1"/>
</dbReference>
<reference evidence="2 3" key="1">
    <citation type="submission" date="2018-01" db="EMBL/GenBank/DDBJ databases">
        <title>Whole genome sequencing of Histamine producing bacteria.</title>
        <authorList>
            <person name="Butler K."/>
        </authorList>
    </citation>
    <scope>NUCLEOTIDE SEQUENCE [LARGE SCALE GENOMIC DNA]</scope>
    <source>
        <strain evidence="2 3">DSM 24669</strain>
    </source>
</reference>
<dbReference type="OrthoDB" id="5522469at2"/>
<dbReference type="RefSeq" id="WP_048898318.1">
    <property type="nucleotide sequence ID" value="NZ_AP024852.1"/>
</dbReference>
<keyword evidence="3" id="KW-1185">Reference proteome</keyword>
<organism evidence="2 3">
    <name type="scientific">Photobacterium swingsii</name>
    <dbReference type="NCBI Taxonomy" id="680026"/>
    <lineage>
        <taxon>Bacteria</taxon>
        <taxon>Pseudomonadati</taxon>
        <taxon>Pseudomonadota</taxon>
        <taxon>Gammaproteobacteria</taxon>
        <taxon>Vibrionales</taxon>
        <taxon>Vibrionaceae</taxon>
        <taxon>Photobacterium</taxon>
    </lineage>
</organism>
<proteinExistence type="predicted"/>
<dbReference type="InterPro" id="IPR000182">
    <property type="entry name" value="GNAT_dom"/>
</dbReference>
<dbReference type="SUPFAM" id="SSF55729">
    <property type="entry name" value="Acyl-CoA N-acyltransferases (Nat)"/>
    <property type="match status" value="1"/>
</dbReference>
<name>A0A0J8VCD7_9GAMM</name>
<evidence type="ECO:0000259" key="1">
    <source>
        <dbReference type="PROSITE" id="PS51186"/>
    </source>
</evidence>
<dbReference type="Proteomes" id="UP000240481">
    <property type="component" value="Unassembled WGS sequence"/>
</dbReference>
<dbReference type="Gene3D" id="3.40.630.30">
    <property type="match status" value="1"/>
</dbReference>
<feature type="domain" description="N-acetyltransferase" evidence="1">
    <location>
        <begin position="3"/>
        <end position="145"/>
    </location>
</feature>
<dbReference type="PROSITE" id="PS51186">
    <property type="entry name" value="GNAT"/>
    <property type="match status" value="1"/>
</dbReference>
<evidence type="ECO:0000313" key="2">
    <source>
        <dbReference type="EMBL" id="PSW23459.1"/>
    </source>
</evidence>
<dbReference type="STRING" id="680026.AB733_08190"/>